<dbReference type="RefSeq" id="XP_021841567.2">
    <property type="nucleotide sequence ID" value="XM_021985875.2"/>
</dbReference>
<accession>A0A9R0I2U7</accession>
<evidence type="ECO:0000256" key="2">
    <source>
        <dbReference type="ARBA" id="ARBA00022679"/>
    </source>
</evidence>
<dbReference type="GeneID" id="110781831"/>
<keyword evidence="4" id="KW-1185">Reference proteome</keyword>
<dbReference type="InterPro" id="IPR050898">
    <property type="entry name" value="Plant_acyltransferase"/>
</dbReference>
<dbReference type="PANTHER" id="PTHR31147">
    <property type="entry name" value="ACYL TRANSFERASE 4"/>
    <property type="match status" value="1"/>
</dbReference>
<sequence>MCKTLYKLISYPLSVPKIAALIFKNLFEKMGSNFVEVKETTVITPAEPTPNCILSLSTLDSQFFIRFPIEYLLIYNPVPGIDRKQFSTRVKSALGQALVQFYPLAGRVQESGEGSTLQIVCQAQGVVFVEAVSGYKGPDFEEAPRYVMEWRSLLCPHVDDVLKGDPPLVVQLTWLDDGAVAIGFGFIHCVCDGIGSVEFINLFAELTRGESVSGPKPVWDRHLLNSSPSSEPKKIVCVNSMSHPEFSRVQDCCEFLARFSSETLVPTSRVFVKVQIDQLKQQANRHNRSTKYTSFEVVSAHIWRCWAKSLNMPSNQVLRLFFSVNFRNRIEPGLPDGFYGNAIALACAQTTVEDLTEKDLGYASDLIKNAKERVDGNYVKEVIELVNENRLSPDSVGVLNFTQWSRIGLERVDFGLGKPAHVLCTCTGNCCMLLPVHNQSQAIRAMLAVPTSAVEMYHHLLTKLIN</sequence>
<proteinExistence type="inferred from homology"/>
<evidence type="ECO:0000313" key="4">
    <source>
        <dbReference type="Proteomes" id="UP000813463"/>
    </source>
</evidence>
<keyword evidence="2" id="KW-0808">Transferase</keyword>
<dbReference type="Proteomes" id="UP000813463">
    <property type="component" value="Chromosome 1"/>
</dbReference>
<dbReference type="GO" id="GO:0016747">
    <property type="term" value="F:acyltransferase activity, transferring groups other than amino-acyl groups"/>
    <property type="evidence" value="ECO:0000318"/>
    <property type="project" value="GO_Central"/>
</dbReference>
<reference evidence="4" key="1">
    <citation type="journal article" date="2021" name="Nat. Commun.">
        <title>Genomic analyses provide insights into spinach domestication and the genetic basis of agronomic traits.</title>
        <authorList>
            <person name="Cai X."/>
            <person name="Sun X."/>
            <person name="Xu C."/>
            <person name="Sun H."/>
            <person name="Wang X."/>
            <person name="Ge C."/>
            <person name="Zhang Z."/>
            <person name="Wang Q."/>
            <person name="Fei Z."/>
            <person name="Jiao C."/>
            <person name="Wang Q."/>
        </authorList>
    </citation>
    <scope>NUCLEOTIDE SEQUENCE [LARGE SCALE GENOMIC DNA]</scope>
    <source>
        <strain evidence="4">cv. Varoflay</strain>
    </source>
</reference>
<protein>
    <submittedName>
        <fullName evidence="5">Alcohol acyltransferase 9-like</fullName>
    </submittedName>
</protein>
<dbReference type="PANTHER" id="PTHR31147:SF1">
    <property type="entry name" value="ACYL TRANSFERASE 4"/>
    <property type="match status" value="1"/>
</dbReference>
<dbReference type="InterPro" id="IPR023213">
    <property type="entry name" value="CAT-like_dom_sf"/>
</dbReference>
<keyword evidence="3" id="KW-0012">Acyltransferase</keyword>
<dbReference type="KEGG" id="soe:110781831"/>
<comment type="similarity">
    <text evidence="1">Belongs to the plant acyltransferase family.</text>
</comment>
<evidence type="ECO:0000256" key="1">
    <source>
        <dbReference type="ARBA" id="ARBA00009861"/>
    </source>
</evidence>
<gene>
    <name evidence="5" type="primary">LOC110781831</name>
</gene>
<dbReference type="Gene3D" id="3.30.559.10">
    <property type="entry name" value="Chloramphenicol acetyltransferase-like domain"/>
    <property type="match status" value="2"/>
</dbReference>
<dbReference type="AlphaFoldDB" id="A0A9R0I2U7"/>
<reference evidence="5" key="2">
    <citation type="submission" date="2025-08" db="UniProtKB">
        <authorList>
            <consortium name="RefSeq"/>
        </authorList>
    </citation>
    <scope>IDENTIFICATION</scope>
    <source>
        <tissue evidence="5">Leaf</tissue>
    </source>
</reference>
<organism evidence="4 5">
    <name type="scientific">Spinacia oleracea</name>
    <name type="common">Spinach</name>
    <dbReference type="NCBI Taxonomy" id="3562"/>
    <lineage>
        <taxon>Eukaryota</taxon>
        <taxon>Viridiplantae</taxon>
        <taxon>Streptophyta</taxon>
        <taxon>Embryophyta</taxon>
        <taxon>Tracheophyta</taxon>
        <taxon>Spermatophyta</taxon>
        <taxon>Magnoliopsida</taxon>
        <taxon>eudicotyledons</taxon>
        <taxon>Gunneridae</taxon>
        <taxon>Pentapetalae</taxon>
        <taxon>Caryophyllales</taxon>
        <taxon>Chenopodiaceae</taxon>
        <taxon>Chenopodioideae</taxon>
        <taxon>Anserineae</taxon>
        <taxon>Spinacia</taxon>
    </lineage>
</organism>
<dbReference type="Pfam" id="PF02458">
    <property type="entry name" value="Transferase"/>
    <property type="match status" value="1"/>
</dbReference>
<name>A0A9R0I2U7_SPIOL</name>
<evidence type="ECO:0000313" key="5">
    <source>
        <dbReference type="RefSeq" id="XP_021841567.2"/>
    </source>
</evidence>
<evidence type="ECO:0000256" key="3">
    <source>
        <dbReference type="ARBA" id="ARBA00023315"/>
    </source>
</evidence>